<gene>
    <name evidence="1" type="ORF">EGYM00392_LOCUS30718</name>
</gene>
<evidence type="ECO:0000313" key="1">
    <source>
        <dbReference type="EMBL" id="CAD9019604.1"/>
    </source>
</evidence>
<dbReference type="EMBL" id="HBGA01082445">
    <property type="protein sequence ID" value="CAD9019604.1"/>
    <property type="molecule type" value="Transcribed_RNA"/>
</dbReference>
<reference evidence="1" key="1">
    <citation type="submission" date="2021-01" db="EMBL/GenBank/DDBJ databases">
        <authorList>
            <person name="Corre E."/>
            <person name="Pelletier E."/>
            <person name="Niang G."/>
            <person name="Scheremetjew M."/>
            <person name="Finn R."/>
            <person name="Kale V."/>
            <person name="Holt S."/>
            <person name="Cochrane G."/>
            <person name="Meng A."/>
            <person name="Brown T."/>
            <person name="Cohen L."/>
        </authorList>
    </citation>
    <scope>NUCLEOTIDE SEQUENCE</scope>
    <source>
        <strain evidence="1">NIES-381</strain>
    </source>
</reference>
<dbReference type="AlphaFoldDB" id="A0A7S1IQ76"/>
<name>A0A7S1IQ76_9EUGL</name>
<protein>
    <submittedName>
        <fullName evidence="1">Uncharacterized protein</fullName>
    </submittedName>
</protein>
<proteinExistence type="predicted"/>
<sequence length="103" mass="11558">MTVADGCTIWGGDFYFGVALWLACWLTKPIAQGCTASTPKFHHKHGCTHTYLGNWGARTIPEKRGEKEIDVTVCICEDMFWCPASCETWYKENPAMCTAPHRA</sequence>
<organism evidence="1">
    <name type="scientific">Eutreptiella gymnastica</name>
    <dbReference type="NCBI Taxonomy" id="73025"/>
    <lineage>
        <taxon>Eukaryota</taxon>
        <taxon>Discoba</taxon>
        <taxon>Euglenozoa</taxon>
        <taxon>Euglenida</taxon>
        <taxon>Spirocuta</taxon>
        <taxon>Euglenophyceae</taxon>
        <taxon>Eutreptiales</taxon>
        <taxon>Eutreptiaceae</taxon>
        <taxon>Eutreptiella</taxon>
    </lineage>
</organism>
<accession>A0A7S1IQ76</accession>